<name>A0A1R3KJK7_9ROSI</name>
<gene>
    <name evidence="1" type="ORF">COLO4_07482</name>
</gene>
<evidence type="ECO:0000313" key="1">
    <source>
        <dbReference type="EMBL" id="OMP07270.1"/>
    </source>
</evidence>
<accession>A0A1R3KJK7</accession>
<reference evidence="2" key="1">
    <citation type="submission" date="2013-09" db="EMBL/GenBank/DDBJ databases">
        <title>Corchorus olitorius genome sequencing.</title>
        <authorList>
            <person name="Alam M."/>
            <person name="Haque M.S."/>
            <person name="Islam M.S."/>
            <person name="Emdad E.M."/>
            <person name="Islam M.M."/>
            <person name="Ahmed B."/>
            <person name="Halim A."/>
            <person name="Hossen Q.M.M."/>
            <person name="Hossain M.Z."/>
            <person name="Ahmed R."/>
            <person name="Khan M.M."/>
            <person name="Islam R."/>
            <person name="Rashid M.M."/>
            <person name="Khan S.A."/>
            <person name="Rahman M.S."/>
            <person name="Alam M."/>
            <person name="Yahiya A.S."/>
            <person name="Khan M.S."/>
            <person name="Azam M.S."/>
            <person name="Haque T."/>
            <person name="Lashkar M.Z.H."/>
            <person name="Akhand A.I."/>
            <person name="Morshed G."/>
            <person name="Roy S."/>
            <person name="Uddin K.S."/>
            <person name="Rabeya T."/>
            <person name="Hossain A.S."/>
            <person name="Chowdhury A."/>
            <person name="Snigdha A.R."/>
            <person name="Mortoza M.S."/>
            <person name="Matin S.A."/>
            <person name="Hoque S.M.E."/>
            <person name="Islam M.K."/>
            <person name="Roy D.K."/>
            <person name="Haider R."/>
            <person name="Moosa M.M."/>
            <person name="Elias S.M."/>
            <person name="Hasan A.M."/>
            <person name="Jahan S."/>
            <person name="Shafiuddin M."/>
            <person name="Mahmood N."/>
            <person name="Shommy N.S."/>
        </authorList>
    </citation>
    <scope>NUCLEOTIDE SEQUENCE [LARGE SCALE GENOMIC DNA]</scope>
    <source>
        <strain evidence="2">cv. O-4</strain>
    </source>
</reference>
<proteinExistence type="predicted"/>
<comment type="caution">
    <text evidence="1">The sequence shown here is derived from an EMBL/GenBank/DDBJ whole genome shotgun (WGS) entry which is preliminary data.</text>
</comment>
<dbReference type="Proteomes" id="UP000187203">
    <property type="component" value="Unassembled WGS sequence"/>
</dbReference>
<evidence type="ECO:0000313" key="2">
    <source>
        <dbReference type="Proteomes" id="UP000187203"/>
    </source>
</evidence>
<organism evidence="1 2">
    <name type="scientific">Corchorus olitorius</name>
    <dbReference type="NCBI Taxonomy" id="93759"/>
    <lineage>
        <taxon>Eukaryota</taxon>
        <taxon>Viridiplantae</taxon>
        <taxon>Streptophyta</taxon>
        <taxon>Embryophyta</taxon>
        <taxon>Tracheophyta</taxon>
        <taxon>Spermatophyta</taxon>
        <taxon>Magnoliopsida</taxon>
        <taxon>eudicotyledons</taxon>
        <taxon>Gunneridae</taxon>
        <taxon>Pentapetalae</taxon>
        <taxon>rosids</taxon>
        <taxon>malvids</taxon>
        <taxon>Malvales</taxon>
        <taxon>Malvaceae</taxon>
        <taxon>Grewioideae</taxon>
        <taxon>Apeibeae</taxon>
        <taxon>Corchorus</taxon>
    </lineage>
</organism>
<keyword evidence="2" id="KW-1185">Reference proteome</keyword>
<dbReference type="AlphaFoldDB" id="A0A1R3KJK7"/>
<sequence length="43" mass="4756">MSEVVGDRDWLMWQCVLAPGVCLDDSAGKLMMETNRSCHGDAK</sequence>
<dbReference type="EMBL" id="AWUE01013327">
    <property type="protein sequence ID" value="OMP07270.1"/>
    <property type="molecule type" value="Genomic_DNA"/>
</dbReference>
<protein>
    <submittedName>
        <fullName evidence="1">Uncharacterized protein</fullName>
    </submittedName>
</protein>